<organism evidence="1 2">
    <name type="scientific">Rhabdobacter roseus</name>
    <dbReference type="NCBI Taxonomy" id="1655419"/>
    <lineage>
        <taxon>Bacteria</taxon>
        <taxon>Pseudomonadati</taxon>
        <taxon>Bacteroidota</taxon>
        <taxon>Cytophagia</taxon>
        <taxon>Cytophagales</taxon>
        <taxon>Cytophagaceae</taxon>
        <taxon>Rhabdobacter</taxon>
    </lineage>
</organism>
<dbReference type="InterPro" id="IPR032568">
    <property type="entry name" value="DUF4926"/>
</dbReference>
<reference evidence="1 2" key="1">
    <citation type="submission" date="2020-08" db="EMBL/GenBank/DDBJ databases">
        <title>Genomic Encyclopedia of Type Strains, Phase IV (KMG-IV): sequencing the most valuable type-strain genomes for metagenomic binning, comparative biology and taxonomic classification.</title>
        <authorList>
            <person name="Goeker M."/>
        </authorList>
    </citation>
    <scope>NUCLEOTIDE SEQUENCE [LARGE SCALE GENOMIC DNA]</scope>
    <source>
        <strain evidence="1 2">DSM 105074</strain>
    </source>
</reference>
<sequence length="76" mass="8584">MIKEFERVVLTEAISGTELKKGDVGVVVEIYNEGEGYEVEFFALNGETITVQTLDRKQVRPATSREILHVRDRTAT</sequence>
<dbReference type="RefSeq" id="WP_184172707.1">
    <property type="nucleotide sequence ID" value="NZ_JACHGF010000002.1"/>
</dbReference>
<keyword evidence="2" id="KW-1185">Reference proteome</keyword>
<evidence type="ECO:0000313" key="2">
    <source>
        <dbReference type="Proteomes" id="UP000557307"/>
    </source>
</evidence>
<gene>
    <name evidence="1" type="ORF">HNQ92_001499</name>
</gene>
<dbReference type="Proteomes" id="UP000557307">
    <property type="component" value="Unassembled WGS sequence"/>
</dbReference>
<evidence type="ECO:0000313" key="1">
    <source>
        <dbReference type="EMBL" id="MBB5283373.1"/>
    </source>
</evidence>
<evidence type="ECO:0008006" key="3">
    <source>
        <dbReference type="Google" id="ProtNLM"/>
    </source>
</evidence>
<dbReference type="AlphaFoldDB" id="A0A840TQ58"/>
<proteinExistence type="predicted"/>
<comment type="caution">
    <text evidence="1">The sequence shown here is derived from an EMBL/GenBank/DDBJ whole genome shotgun (WGS) entry which is preliminary data.</text>
</comment>
<dbReference type="EMBL" id="JACHGF010000002">
    <property type="protein sequence ID" value="MBB5283373.1"/>
    <property type="molecule type" value="Genomic_DNA"/>
</dbReference>
<accession>A0A840TQ58</accession>
<name>A0A840TQ58_9BACT</name>
<protein>
    <recommendedName>
        <fullName evidence="3">DUF4926 domain-containing protein</fullName>
    </recommendedName>
</protein>
<dbReference type="Pfam" id="PF16277">
    <property type="entry name" value="DUF4926"/>
    <property type="match status" value="1"/>
</dbReference>